<dbReference type="GO" id="GO:0005840">
    <property type="term" value="C:ribosome"/>
    <property type="evidence" value="ECO:0007669"/>
    <property type="project" value="UniProtKB-KW"/>
</dbReference>
<dbReference type="GO" id="GO:0003735">
    <property type="term" value="F:structural constituent of ribosome"/>
    <property type="evidence" value="ECO:0007669"/>
    <property type="project" value="InterPro"/>
</dbReference>
<dbReference type="SUPFAM" id="SSF52166">
    <property type="entry name" value="Ribosomal protein L4"/>
    <property type="match status" value="1"/>
</dbReference>
<dbReference type="GO" id="GO:0006412">
    <property type="term" value="P:translation"/>
    <property type="evidence" value="ECO:0007669"/>
    <property type="project" value="UniProtKB-UniRule"/>
</dbReference>
<dbReference type="InterPro" id="IPR023574">
    <property type="entry name" value="Ribosomal_uL4_dom_sf"/>
</dbReference>
<dbReference type="NCBIfam" id="TIGR03953">
    <property type="entry name" value="rplD_bact"/>
    <property type="match status" value="1"/>
</dbReference>
<evidence type="ECO:0000256" key="3">
    <source>
        <dbReference type="ARBA" id="ARBA00023274"/>
    </source>
</evidence>
<gene>
    <name evidence="5 7" type="primary">rplD</name>
    <name evidence="7" type="ORF">UZ20_WS6002000135</name>
</gene>
<comment type="function">
    <text evidence="5">One of the primary rRNA binding proteins, this protein initially binds near the 5'-end of the 23S rRNA. It is important during the early stages of 50S assembly. It makes multiple contacts with different domains of the 23S rRNA in the assembled 50S subunit and ribosome.</text>
</comment>
<evidence type="ECO:0000313" key="7">
    <source>
        <dbReference type="EMBL" id="KXK10053.1"/>
    </source>
</evidence>
<protein>
    <recommendedName>
        <fullName evidence="4 5">Large ribosomal subunit protein uL4</fullName>
    </recommendedName>
</protein>
<dbReference type="EMBL" id="JYPD01000010">
    <property type="protein sequence ID" value="KXK10053.1"/>
    <property type="molecule type" value="Genomic_DNA"/>
</dbReference>
<evidence type="ECO:0000256" key="1">
    <source>
        <dbReference type="ARBA" id="ARBA00010528"/>
    </source>
</evidence>
<organism evidence="7 8">
    <name type="scientific">candidate division WS6 bacterium OLB21</name>
    <dbReference type="NCBI Taxonomy" id="1617427"/>
    <lineage>
        <taxon>Bacteria</taxon>
        <taxon>Candidatus Dojkabacteria</taxon>
    </lineage>
</organism>
<dbReference type="HAMAP" id="MF_01328_B">
    <property type="entry name" value="Ribosomal_uL4_B"/>
    <property type="match status" value="1"/>
</dbReference>
<comment type="caution">
    <text evidence="7">The sequence shown here is derived from an EMBL/GenBank/DDBJ whole genome shotgun (WGS) entry which is preliminary data.</text>
</comment>
<dbReference type="PANTHER" id="PTHR10746:SF6">
    <property type="entry name" value="LARGE RIBOSOMAL SUBUNIT PROTEIN UL4M"/>
    <property type="match status" value="1"/>
</dbReference>
<name>A0A136KL86_9BACT</name>
<sequence>MQAQTFTKTGTKAKEAVKLDKSVFGAEINQALIDQSVYVYLSNQRQANAHSKNRGDVSGGGKKPWRQKGTGRARHGSSRSPIWTGGGVTFGPTNNRNYKKSLSKKMKKAAMRSALSYLQANNKVSVFEGFDIAETKKTAGLQAILNKAGIEGKTIVLQGKLDDELLLAARNIKSVIMSHVGEINVYSLLNADNVIIIESALEEITNKWGEKQAVVKEEKPKVVKVSNKSEKK</sequence>
<dbReference type="PATRIC" id="fig|1617427.3.peg.142"/>
<evidence type="ECO:0000256" key="2">
    <source>
        <dbReference type="ARBA" id="ARBA00022980"/>
    </source>
</evidence>
<dbReference type="Pfam" id="PF00573">
    <property type="entry name" value="Ribosomal_L4"/>
    <property type="match status" value="1"/>
</dbReference>
<dbReference type="GO" id="GO:1990904">
    <property type="term" value="C:ribonucleoprotein complex"/>
    <property type="evidence" value="ECO:0007669"/>
    <property type="project" value="UniProtKB-KW"/>
</dbReference>
<evidence type="ECO:0000256" key="6">
    <source>
        <dbReference type="SAM" id="MobiDB-lite"/>
    </source>
</evidence>
<dbReference type="PANTHER" id="PTHR10746">
    <property type="entry name" value="50S RIBOSOMAL PROTEIN L4"/>
    <property type="match status" value="1"/>
</dbReference>
<comment type="function">
    <text evidence="5">Forms part of the polypeptide exit tunnel.</text>
</comment>
<accession>A0A136KL86</accession>
<feature type="compositionally biased region" description="Basic residues" evidence="6">
    <location>
        <begin position="63"/>
        <end position="77"/>
    </location>
</feature>
<keyword evidence="2 5" id="KW-0689">Ribosomal protein</keyword>
<evidence type="ECO:0000313" key="8">
    <source>
        <dbReference type="Proteomes" id="UP000070449"/>
    </source>
</evidence>
<dbReference type="InterPro" id="IPR013005">
    <property type="entry name" value="Ribosomal_uL4-like"/>
</dbReference>
<dbReference type="Gene3D" id="3.40.1370.10">
    <property type="match status" value="1"/>
</dbReference>
<dbReference type="AlphaFoldDB" id="A0A136KL86"/>
<proteinExistence type="inferred from homology"/>
<comment type="similarity">
    <text evidence="1 5">Belongs to the universal ribosomal protein uL4 family.</text>
</comment>
<feature type="region of interest" description="Disordered" evidence="6">
    <location>
        <begin position="48"/>
        <end position="97"/>
    </location>
</feature>
<keyword evidence="5" id="KW-0699">rRNA-binding</keyword>
<dbReference type="GO" id="GO:0019843">
    <property type="term" value="F:rRNA binding"/>
    <property type="evidence" value="ECO:0007669"/>
    <property type="project" value="UniProtKB-UniRule"/>
</dbReference>
<keyword evidence="5" id="KW-0694">RNA-binding</keyword>
<dbReference type="STRING" id="1617427.UZ20_WS6002000135"/>
<keyword evidence="3 5" id="KW-0687">Ribonucleoprotein</keyword>
<reference evidence="7 8" key="1">
    <citation type="submission" date="2015-02" db="EMBL/GenBank/DDBJ databases">
        <title>Improved understanding of the partial-nitritation anammox process through 23 genomes representing the majority of the microbial community.</title>
        <authorList>
            <person name="Speth D.R."/>
            <person name="In T Zandt M."/>
            <person name="Guerrero Cruz S."/>
            <person name="Jetten M.S."/>
            <person name="Dutilh B.E."/>
        </authorList>
    </citation>
    <scope>NUCLEOTIDE SEQUENCE [LARGE SCALE GENOMIC DNA]</scope>
    <source>
        <strain evidence="7">OLB21</strain>
    </source>
</reference>
<dbReference type="InterPro" id="IPR002136">
    <property type="entry name" value="Ribosomal_uL4"/>
</dbReference>
<evidence type="ECO:0000256" key="4">
    <source>
        <dbReference type="ARBA" id="ARBA00035244"/>
    </source>
</evidence>
<evidence type="ECO:0000256" key="5">
    <source>
        <dbReference type="HAMAP-Rule" id="MF_01328"/>
    </source>
</evidence>
<dbReference type="Proteomes" id="UP000070449">
    <property type="component" value="Unassembled WGS sequence"/>
</dbReference>
<comment type="subunit">
    <text evidence="5">Part of the 50S ribosomal subunit.</text>
</comment>